<dbReference type="SUPFAM" id="SSF51556">
    <property type="entry name" value="Metallo-dependent hydrolases"/>
    <property type="match status" value="1"/>
</dbReference>
<dbReference type="OrthoDB" id="6079689at2759"/>
<comment type="caution">
    <text evidence="2">The sequence shown here is derived from an EMBL/GenBank/DDBJ whole genome shotgun (WGS) entry which is preliminary data.</text>
</comment>
<dbReference type="Gene3D" id="3.20.20.140">
    <property type="entry name" value="Metal-dependent hydrolases"/>
    <property type="match status" value="1"/>
</dbReference>
<dbReference type="PROSITE" id="PS01090">
    <property type="entry name" value="TATD_2"/>
    <property type="match status" value="1"/>
</dbReference>
<dbReference type="Proteomes" id="UP000886523">
    <property type="component" value="Unassembled WGS sequence"/>
</dbReference>
<dbReference type="GO" id="GO:0016788">
    <property type="term" value="F:hydrolase activity, acting on ester bonds"/>
    <property type="evidence" value="ECO:0007669"/>
    <property type="project" value="InterPro"/>
</dbReference>
<evidence type="ECO:0000313" key="3">
    <source>
        <dbReference type="Proteomes" id="UP000886523"/>
    </source>
</evidence>
<organism evidence="2 3">
    <name type="scientific">Hydnum rufescens UP504</name>
    <dbReference type="NCBI Taxonomy" id="1448309"/>
    <lineage>
        <taxon>Eukaryota</taxon>
        <taxon>Fungi</taxon>
        <taxon>Dikarya</taxon>
        <taxon>Basidiomycota</taxon>
        <taxon>Agaricomycotina</taxon>
        <taxon>Agaricomycetes</taxon>
        <taxon>Cantharellales</taxon>
        <taxon>Hydnaceae</taxon>
        <taxon>Hydnum</taxon>
    </lineage>
</organism>
<evidence type="ECO:0000313" key="2">
    <source>
        <dbReference type="EMBL" id="KAF9519979.1"/>
    </source>
</evidence>
<gene>
    <name evidence="2" type="ORF">BS47DRAFT_1287707</name>
</gene>
<dbReference type="PANTHER" id="PTHR46363">
    <property type="entry name" value="DEOXYRIBONUCLEASE TATDN2-RELATED"/>
    <property type="match status" value="1"/>
</dbReference>
<dbReference type="CDD" id="cd01310">
    <property type="entry name" value="TatD_DNAse"/>
    <property type="match status" value="1"/>
</dbReference>
<dbReference type="PANTHER" id="PTHR46363:SF1">
    <property type="entry name" value="DEOXYRIBONUCLEASE TATDN2-RELATED"/>
    <property type="match status" value="1"/>
</dbReference>
<evidence type="ECO:0008006" key="4">
    <source>
        <dbReference type="Google" id="ProtNLM"/>
    </source>
</evidence>
<keyword evidence="1" id="KW-0378">Hydrolase</keyword>
<dbReference type="InterPro" id="IPR001130">
    <property type="entry name" value="TatD-like"/>
</dbReference>
<sequence>MGKNRTKTPGEGYMHLPAHPSYSGSTCALIVDTHTHLLSTFASYREKYPTSKYETVFDFVRGIYCSQTPPPDIQAVSRHKVGAIIDVWCEAPIRKDWKELADSALTLEDRTNKWGGIEYYFVIGVHPHEAKLFNDAVEADILEALKHPRCVGYGEIGLDYHYNNSPPEVQRAALIRQLRTAVRLGKPLTIHTREADEDIERILKAEVPKNHLIHVHCFTDSVQLAANLLDYFPNLYIGVTGVITYSTNLNTSAVMRHLVGSGSLSPLRILLETDAPYMVPANLTAQTLSLKSGQKLPLSHSGMIPWTAEFVANVVGGEPEGWDAGRVLEVSRANARAVYGV</sequence>
<accession>A0A9P6B905</accession>
<name>A0A9P6B905_9AGAM</name>
<dbReference type="Pfam" id="PF01026">
    <property type="entry name" value="TatD_DNase"/>
    <property type="match status" value="1"/>
</dbReference>
<reference evidence="2" key="1">
    <citation type="journal article" date="2020" name="Nat. Commun.">
        <title>Large-scale genome sequencing of mycorrhizal fungi provides insights into the early evolution of symbiotic traits.</title>
        <authorList>
            <person name="Miyauchi S."/>
            <person name="Kiss E."/>
            <person name="Kuo A."/>
            <person name="Drula E."/>
            <person name="Kohler A."/>
            <person name="Sanchez-Garcia M."/>
            <person name="Morin E."/>
            <person name="Andreopoulos B."/>
            <person name="Barry K.W."/>
            <person name="Bonito G."/>
            <person name="Buee M."/>
            <person name="Carver A."/>
            <person name="Chen C."/>
            <person name="Cichocki N."/>
            <person name="Clum A."/>
            <person name="Culley D."/>
            <person name="Crous P.W."/>
            <person name="Fauchery L."/>
            <person name="Girlanda M."/>
            <person name="Hayes R.D."/>
            <person name="Keri Z."/>
            <person name="LaButti K."/>
            <person name="Lipzen A."/>
            <person name="Lombard V."/>
            <person name="Magnuson J."/>
            <person name="Maillard F."/>
            <person name="Murat C."/>
            <person name="Nolan M."/>
            <person name="Ohm R.A."/>
            <person name="Pangilinan J."/>
            <person name="Pereira M.F."/>
            <person name="Perotto S."/>
            <person name="Peter M."/>
            <person name="Pfister S."/>
            <person name="Riley R."/>
            <person name="Sitrit Y."/>
            <person name="Stielow J.B."/>
            <person name="Szollosi G."/>
            <person name="Zifcakova L."/>
            <person name="Stursova M."/>
            <person name="Spatafora J.W."/>
            <person name="Tedersoo L."/>
            <person name="Vaario L.M."/>
            <person name="Yamada A."/>
            <person name="Yan M."/>
            <person name="Wang P."/>
            <person name="Xu J."/>
            <person name="Bruns T."/>
            <person name="Baldrian P."/>
            <person name="Vilgalys R."/>
            <person name="Dunand C."/>
            <person name="Henrissat B."/>
            <person name="Grigoriev I.V."/>
            <person name="Hibbett D."/>
            <person name="Nagy L.G."/>
            <person name="Martin F.M."/>
        </authorList>
    </citation>
    <scope>NUCLEOTIDE SEQUENCE</scope>
    <source>
        <strain evidence="2">UP504</strain>
    </source>
</reference>
<protein>
    <recommendedName>
        <fullName evidence="4">Metallo-dependent hydrolase</fullName>
    </recommendedName>
</protein>
<dbReference type="AlphaFoldDB" id="A0A9P6B905"/>
<dbReference type="InterPro" id="IPR018228">
    <property type="entry name" value="DNase_TatD-rel_CS"/>
</dbReference>
<evidence type="ECO:0000256" key="1">
    <source>
        <dbReference type="ARBA" id="ARBA00022801"/>
    </source>
</evidence>
<keyword evidence="3" id="KW-1185">Reference proteome</keyword>
<proteinExistence type="predicted"/>
<dbReference type="EMBL" id="MU128914">
    <property type="protein sequence ID" value="KAF9519979.1"/>
    <property type="molecule type" value="Genomic_DNA"/>
</dbReference>
<dbReference type="InterPro" id="IPR032466">
    <property type="entry name" value="Metal_Hydrolase"/>
</dbReference>